<organism evidence="7 8">
    <name type="scientific">Nocardia terpenica</name>
    <dbReference type="NCBI Taxonomy" id="455432"/>
    <lineage>
        <taxon>Bacteria</taxon>
        <taxon>Bacillati</taxon>
        <taxon>Actinomycetota</taxon>
        <taxon>Actinomycetes</taxon>
        <taxon>Mycobacteriales</taxon>
        <taxon>Nocardiaceae</taxon>
        <taxon>Nocardia</taxon>
    </lineage>
</organism>
<evidence type="ECO:0000259" key="6">
    <source>
        <dbReference type="PROSITE" id="PS50931"/>
    </source>
</evidence>
<accession>A0A291RL27</accession>
<dbReference type="FunFam" id="1.10.10.10:FF:000001">
    <property type="entry name" value="LysR family transcriptional regulator"/>
    <property type="match status" value="1"/>
</dbReference>
<dbReference type="InterPro" id="IPR000847">
    <property type="entry name" value="LysR_HTH_N"/>
</dbReference>
<dbReference type="Gene3D" id="1.10.10.10">
    <property type="entry name" value="Winged helix-like DNA-binding domain superfamily/Winged helix DNA-binding domain"/>
    <property type="match status" value="1"/>
</dbReference>
<evidence type="ECO:0000313" key="8">
    <source>
        <dbReference type="Proteomes" id="UP000221961"/>
    </source>
</evidence>
<dbReference type="SUPFAM" id="SSF53850">
    <property type="entry name" value="Periplasmic binding protein-like II"/>
    <property type="match status" value="1"/>
</dbReference>
<reference evidence="7 8" key="1">
    <citation type="submission" date="2017-10" db="EMBL/GenBank/DDBJ databases">
        <title>Comparative genomics between pathogenic Norcardia.</title>
        <authorList>
            <person name="Zeng L."/>
        </authorList>
    </citation>
    <scope>NUCLEOTIDE SEQUENCE [LARGE SCALE GENOMIC DNA]</scope>
    <source>
        <strain evidence="7 8">NC_YFY_NT001</strain>
    </source>
</reference>
<dbReference type="PROSITE" id="PS50931">
    <property type="entry name" value="HTH_LYSR"/>
    <property type="match status" value="1"/>
</dbReference>
<dbReference type="KEGG" id="ntp:CRH09_19380"/>
<dbReference type="GO" id="GO:0003677">
    <property type="term" value="F:DNA binding"/>
    <property type="evidence" value="ECO:0007669"/>
    <property type="project" value="UniProtKB-KW"/>
</dbReference>
<evidence type="ECO:0000313" key="7">
    <source>
        <dbReference type="EMBL" id="ATL68025.1"/>
    </source>
</evidence>
<dbReference type="GO" id="GO:0032993">
    <property type="term" value="C:protein-DNA complex"/>
    <property type="evidence" value="ECO:0007669"/>
    <property type="project" value="TreeGrafter"/>
</dbReference>
<dbReference type="Gene3D" id="3.40.190.10">
    <property type="entry name" value="Periplasmic binding protein-like II"/>
    <property type="match status" value="2"/>
</dbReference>
<proteinExistence type="inferred from homology"/>
<evidence type="ECO:0000256" key="1">
    <source>
        <dbReference type="ARBA" id="ARBA00009437"/>
    </source>
</evidence>
<dbReference type="InterPro" id="IPR036388">
    <property type="entry name" value="WH-like_DNA-bd_sf"/>
</dbReference>
<dbReference type="PANTHER" id="PTHR30346:SF0">
    <property type="entry name" value="HCA OPERON TRANSCRIPTIONAL ACTIVATOR HCAR"/>
    <property type="match status" value="1"/>
</dbReference>
<dbReference type="PRINTS" id="PR00039">
    <property type="entry name" value="HTHLYSR"/>
</dbReference>
<keyword evidence="3" id="KW-0238">DNA-binding</keyword>
<evidence type="ECO:0000256" key="2">
    <source>
        <dbReference type="ARBA" id="ARBA00023015"/>
    </source>
</evidence>
<keyword evidence="2" id="KW-0805">Transcription regulation</keyword>
<keyword evidence="5" id="KW-0804">Transcription</keyword>
<dbReference type="Pfam" id="PF03466">
    <property type="entry name" value="LysR_substrate"/>
    <property type="match status" value="1"/>
</dbReference>
<protein>
    <submittedName>
        <fullName evidence="7">LysR family transcriptional regulator</fullName>
    </submittedName>
</protein>
<dbReference type="Pfam" id="PF00126">
    <property type="entry name" value="HTH_1"/>
    <property type="match status" value="1"/>
</dbReference>
<dbReference type="GO" id="GO:0003700">
    <property type="term" value="F:DNA-binding transcription factor activity"/>
    <property type="evidence" value="ECO:0007669"/>
    <property type="project" value="InterPro"/>
</dbReference>
<dbReference type="AlphaFoldDB" id="A0A291RL27"/>
<evidence type="ECO:0000256" key="4">
    <source>
        <dbReference type="ARBA" id="ARBA00023159"/>
    </source>
</evidence>
<sequence length="327" mass="36149">MPQSNPAAATASKTRSATRHARTACRYARIVRIPGSDLDLRLVGYFTVVAEHANFGRAAAILHVAQPSLSRQIQRLEEHLGVRLFDRTPHGSPLTDAGRAFLPQAQALLRAAREAELTARDAGARREFTIGYVEDLVITSAVRRLRHRHPTARIRTRHLEWNDARALTDRRVDALVARAPLPFPTDRLHLTELWSEPRVLVVPTDHGLAAKESVTVDDLGDEALPHCPNAIPQWNDFGRLEPRPDGSAARNAPIDYESFEDKLDLVAEARTVLILAAGDRRPHLRPDLTTVPIEGIEPVHVVLATRAADTNPLINDLRNAWSSAAPT</sequence>
<dbReference type="Proteomes" id="UP000221961">
    <property type="component" value="Chromosome"/>
</dbReference>
<dbReference type="SUPFAM" id="SSF46785">
    <property type="entry name" value="Winged helix' DNA-binding domain"/>
    <property type="match status" value="1"/>
</dbReference>
<feature type="domain" description="HTH lysR-type" evidence="6">
    <location>
        <begin position="38"/>
        <end position="95"/>
    </location>
</feature>
<evidence type="ECO:0000256" key="3">
    <source>
        <dbReference type="ARBA" id="ARBA00023125"/>
    </source>
</evidence>
<comment type="similarity">
    <text evidence="1">Belongs to the LysR transcriptional regulatory family.</text>
</comment>
<dbReference type="EMBL" id="CP023778">
    <property type="protein sequence ID" value="ATL68025.1"/>
    <property type="molecule type" value="Genomic_DNA"/>
</dbReference>
<keyword evidence="4" id="KW-0010">Activator</keyword>
<dbReference type="InterPro" id="IPR005119">
    <property type="entry name" value="LysR_subst-bd"/>
</dbReference>
<gene>
    <name evidence="7" type="ORF">CRH09_19380</name>
</gene>
<dbReference type="InterPro" id="IPR036390">
    <property type="entry name" value="WH_DNA-bd_sf"/>
</dbReference>
<dbReference type="PANTHER" id="PTHR30346">
    <property type="entry name" value="TRANSCRIPTIONAL DUAL REGULATOR HCAR-RELATED"/>
    <property type="match status" value="1"/>
</dbReference>
<evidence type="ECO:0000256" key="5">
    <source>
        <dbReference type="ARBA" id="ARBA00023163"/>
    </source>
</evidence>
<name>A0A291RL27_9NOCA</name>